<evidence type="ECO:0000259" key="1">
    <source>
        <dbReference type="Pfam" id="PF00669"/>
    </source>
</evidence>
<accession>A0A1M4U025</accession>
<dbReference type="GO" id="GO:0009288">
    <property type="term" value="C:bacterial-type flagellum"/>
    <property type="evidence" value="ECO:0007669"/>
    <property type="project" value="InterPro"/>
</dbReference>
<dbReference type="PANTHER" id="PTHR42792">
    <property type="entry name" value="FLAGELLIN"/>
    <property type="match status" value="1"/>
</dbReference>
<protein>
    <submittedName>
        <fullName evidence="2">Flagellar hook-associated protein 3 FlgL</fullName>
    </submittedName>
</protein>
<dbReference type="GO" id="GO:0005198">
    <property type="term" value="F:structural molecule activity"/>
    <property type="evidence" value="ECO:0007669"/>
    <property type="project" value="InterPro"/>
</dbReference>
<dbReference type="Pfam" id="PF00669">
    <property type="entry name" value="Flagellin_N"/>
    <property type="match status" value="1"/>
</dbReference>
<dbReference type="AlphaFoldDB" id="A0A1M4U025"/>
<keyword evidence="2" id="KW-0969">Cilium</keyword>
<evidence type="ECO:0000313" key="2">
    <source>
        <dbReference type="EMBL" id="SHE49947.1"/>
    </source>
</evidence>
<proteinExistence type="predicted"/>
<dbReference type="STRING" id="1121881.SAMN02745225_00797"/>
<keyword evidence="2" id="KW-0966">Cell projection</keyword>
<gene>
    <name evidence="2" type="ORF">SAMN02745225_00797</name>
</gene>
<dbReference type="InterPro" id="IPR001492">
    <property type="entry name" value="Flagellin"/>
</dbReference>
<name>A0A1M4U025_9ACTN</name>
<dbReference type="OrthoDB" id="9758307at2"/>
<organism evidence="2 3">
    <name type="scientific">Ferrithrix thermotolerans DSM 19514</name>
    <dbReference type="NCBI Taxonomy" id="1121881"/>
    <lineage>
        <taxon>Bacteria</taxon>
        <taxon>Bacillati</taxon>
        <taxon>Actinomycetota</taxon>
        <taxon>Acidimicrobiia</taxon>
        <taxon>Acidimicrobiales</taxon>
        <taxon>Acidimicrobiaceae</taxon>
        <taxon>Ferrithrix</taxon>
    </lineage>
</organism>
<dbReference type="RefSeq" id="WP_072788938.1">
    <property type="nucleotide sequence ID" value="NZ_FQUL01000007.1"/>
</dbReference>
<dbReference type="EMBL" id="FQUL01000007">
    <property type="protein sequence ID" value="SHE49947.1"/>
    <property type="molecule type" value="Genomic_DNA"/>
</dbReference>
<dbReference type="Proteomes" id="UP000184295">
    <property type="component" value="Unassembled WGS sequence"/>
</dbReference>
<dbReference type="SUPFAM" id="SSF64518">
    <property type="entry name" value="Phase 1 flagellin"/>
    <property type="match status" value="1"/>
</dbReference>
<sequence length="295" mass="31096">MYVLPLTQSAISLMSSTNINLDQSQLQVLQSQLTSGQNISQPSDNPSGVVAVMGVSAQEIRFTQYQTNAQNGLVVAQMANGTLNDAVSVLQSARTTLLQAGNSSITPSSATGLIASLQSDYNTLLGMANTAYMGNAIFAGTSGSKTAYDSSGNYVGSGPSPSTTVAPGFSAPTVVTAPFGQSGTPTNIFSVLSQAISDLKSGNYSKVYQGDLQSFDNAFNQVTAAAATQGEYVQELQFMQNQAIQSLQNVQAQYGNLQNINYPKLTTEYSQQLSNYQIALQVVSQSVQPTLAKYI</sequence>
<keyword evidence="3" id="KW-1185">Reference proteome</keyword>
<keyword evidence="2" id="KW-0282">Flagellum</keyword>
<dbReference type="Gene3D" id="1.20.1330.10">
    <property type="entry name" value="f41 fragment of flagellin, N-terminal domain"/>
    <property type="match status" value="1"/>
</dbReference>
<feature type="domain" description="Flagellin N-terminal" evidence="1">
    <location>
        <begin position="11"/>
        <end position="141"/>
    </location>
</feature>
<dbReference type="InterPro" id="IPR001029">
    <property type="entry name" value="Flagellin_N"/>
</dbReference>
<evidence type="ECO:0000313" key="3">
    <source>
        <dbReference type="Proteomes" id="UP000184295"/>
    </source>
</evidence>
<dbReference type="PANTHER" id="PTHR42792:SF1">
    <property type="entry name" value="FLAGELLAR HOOK-ASSOCIATED PROTEIN 3"/>
    <property type="match status" value="1"/>
</dbReference>
<reference evidence="3" key="1">
    <citation type="submission" date="2016-11" db="EMBL/GenBank/DDBJ databases">
        <authorList>
            <person name="Varghese N."/>
            <person name="Submissions S."/>
        </authorList>
    </citation>
    <scope>NUCLEOTIDE SEQUENCE [LARGE SCALE GENOMIC DNA]</scope>
    <source>
        <strain evidence="3">DSM 19514</strain>
    </source>
</reference>